<evidence type="ECO:0000256" key="4">
    <source>
        <dbReference type="ARBA" id="ARBA00022824"/>
    </source>
</evidence>
<dbReference type="InterPro" id="IPR026160">
    <property type="entry name" value="Ric3"/>
</dbReference>
<evidence type="ECO:0000256" key="1">
    <source>
        <dbReference type="ARBA" id="ARBA00004586"/>
    </source>
</evidence>
<feature type="compositionally biased region" description="Polar residues" evidence="8">
    <location>
        <begin position="746"/>
        <end position="756"/>
    </location>
</feature>
<dbReference type="EMBL" id="JARQZJ010000133">
    <property type="protein sequence ID" value="KAK9892219.1"/>
    <property type="molecule type" value="Genomic_DNA"/>
</dbReference>
<feature type="compositionally biased region" description="Polar residues" evidence="8">
    <location>
        <begin position="561"/>
        <end position="570"/>
    </location>
</feature>
<dbReference type="GO" id="GO:0034394">
    <property type="term" value="P:protein localization to cell surface"/>
    <property type="evidence" value="ECO:0007669"/>
    <property type="project" value="TreeGrafter"/>
</dbReference>
<feature type="domain" description="Resistance to inhibitors of cholinesterase protein 3 N-terminal" evidence="10">
    <location>
        <begin position="38"/>
        <end position="221"/>
    </location>
</feature>
<dbReference type="PANTHER" id="PTHR21723:SF3">
    <property type="entry name" value="PROTEIN RIC-3"/>
    <property type="match status" value="1"/>
</dbReference>
<feature type="transmembrane region" description="Helical" evidence="9">
    <location>
        <begin position="142"/>
        <end position="164"/>
    </location>
</feature>
<dbReference type="PANTHER" id="PTHR21723">
    <property type="entry name" value="RESISTANCE TO INHIBITORS OF CHOLINESTERASE PROTEIN 3 RIC3"/>
    <property type="match status" value="1"/>
</dbReference>
<feature type="compositionally biased region" description="Acidic residues" evidence="8">
    <location>
        <begin position="648"/>
        <end position="680"/>
    </location>
</feature>
<dbReference type="GO" id="GO:0043025">
    <property type="term" value="C:neuronal cell body"/>
    <property type="evidence" value="ECO:0007669"/>
    <property type="project" value="TreeGrafter"/>
</dbReference>
<feature type="region of interest" description="Disordered" evidence="8">
    <location>
        <begin position="228"/>
        <end position="253"/>
    </location>
</feature>
<keyword evidence="7" id="KW-0175">Coiled coil</keyword>
<feature type="compositionally biased region" description="Basic and acidic residues" evidence="8">
    <location>
        <begin position="681"/>
        <end position="691"/>
    </location>
</feature>
<evidence type="ECO:0000256" key="6">
    <source>
        <dbReference type="ARBA" id="ARBA00023136"/>
    </source>
</evidence>
<feature type="compositionally biased region" description="Polar residues" evidence="8">
    <location>
        <begin position="233"/>
        <end position="244"/>
    </location>
</feature>
<keyword evidence="6 9" id="KW-0472">Membrane</keyword>
<dbReference type="AlphaFoldDB" id="A0AAW1VA23"/>
<feature type="compositionally biased region" description="Acidic residues" evidence="8">
    <location>
        <begin position="707"/>
        <end position="743"/>
    </location>
</feature>
<dbReference type="Pfam" id="PF15361">
    <property type="entry name" value="RIC3"/>
    <property type="match status" value="1"/>
</dbReference>
<keyword evidence="5 9" id="KW-1133">Transmembrane helix</keyword>
<feature type="region of interest" description="Disordered" evidence="8">
    <location>
        <begin position="512"/>
        <end position="588"/>
    </location>
</feature>
<evidence type="ECO:0000313" key="12">
    <source>
        <dbReference type="Proteomes" id="UP001431783"/>
    </source>
</evidence>
<keyword evidence="12" id="KW-1185">Reference proteome</keyword>
<dbReference type="GO" id="GO:0007271">
    <property type="term" value="P:synaptic transmission, cholinergic"/>
    <property type="evidence" value="ECO:0007669"/>
    <property type="project" value="TreeGrafter"/>
</dbReference>
<evidence type="ECO:0000256" key="5">
    <source>
        <dbReference type="ARBA" id="ARBA00022989"/>
    </source>
</evidence>
<evidence type="ECO:0000256" key="7">
    <source>
        <dbReference type="SAM" id="Coils"/>
    </source>
</evidence>
<dbReference type="GO" id="GO:0043005">
    <property type="term" value="C:neuron projection"/>
    <property type="evidence" value="ECO:0007669"/>
    <property type="project" value="TreeGrafter"/>
</dbReference>
<proteinExistence type="inferred from homology"/>
<reference evidence="11 12" key="1">
    <citation type="submission" date="2023-03" db="EMBL/GenBank/DDBJ databases">
        <title>Genome insight into feeding habits of ladybird beetles.</title>
        <authorList>
            <person name="Li H.-S."/>
            <person name="Huang Y.-H."/>
            <person name="Pang H."/>
        </authorList>
    </citation>
    <scope>NUCLEOTIDE SEQUENCE [LARGE SCALE GENOMIC DNA]</scope>
    <source>
        <strain evidence="11">SYSU_2023b</strain>
        <tissue evidence="11">Whole body</tissue>
    </source>
</reference>
<evidence type="ECO:0000313" key="11">
    <source>
        <dbReference type="EMBL" id="KAK9892219.1"/>
    </source>
</evidence>
<sequence length="756" mass="84266">MMSERFQHPSGVRHRYTSTARMEDDFSPKKTMVILVIVVGCFAVLWPSVFYPMLVGSANQHIHPSAIDRTKVDIRQERAAQLRSEITHPAMLEKGSAIPQKHPTPREPKIIIDGEPPIPGMRPPMGAGAHGIRNPEPRTMGLVMPIYTVAIIIFFTYTIMKIIFRKHPDTDNIIYSTDGGQDRYRNSSKDSGSSCTLGDVELDQLRRRLRETEMAMERVVTQMAKLPLKSQDDPSTTSNMSNGSIKKDEKPSVKVMAMETSESCEGGKKWQSVNSSVLPNVSSFVNDQISPPQEIFLDRTLPPQSQILVADSATKTEKNSGDDPAVVLAGKMTLSVISLENENLEIQETENLKQNETNDKEILETSKQMLQTEIDCLIEEAVENLGISELDVIDAKYIKGEGADTGNAADTIEINEQITEMVDNISKLLGEKDHNTVQPEKSVEDETLKDERIAEIAAEETSQTIEKQGKFLNLEQSNDISPIGAINIINKTDIDNQISANLLIDDCRKDENSNENVASSSEELSHKSSNEHATSKLPDIKQPDASKASPNEITEPRIVSNLLSSSNRQPNEPEEKVTKDSQNIYDESAIEARRPVKIIFDKSAGEESNISHASLLNAKSSSEESGSTAHTASNPGSVINVSTKYDENTEEELDDSEDEESDVESEEEIEISEEEDIEENEINRDSSEMNERFNTVENALLINGNDQNDEKEESDEDEEVEEIIEEYSEEEEEEEVEDDEDINDVTHLSSNGNRHE</sequence>
<feature type="region of interest" description="Disordered" evidence="8">
    <location>
        <begin position="176"/>
        <end position="195"/>
    </location>
</feature>
<dbReference type="InterPro" id="IPR032763">
    <property type="entry name" value="RIC3_N"/>
</dbReference>
<feature type="compositionally biased region" description="Polar residues" evidence="8">
    <location>
        <begin position="608"/>
        <end position="643"/>
    </location>
</feature>
<feature type="region of interest" description="Disordered" evidence="8">
    <location>
        <begin position="608"/>
        <end position="756"/>
    </location>
</feature>
<keyword evidence="3 9" id="KW-0812">Transmembrane</keyword>
<dbReference type="Proteomes" id="UP001431783">
    <property type="component" value="Unassembled WGS sequence"/>
</dbReference>
<gene>
    <name evidence="11" type="ORF">WA026_019022</name>
</gene>
<dbReference type="GO" id="GO:0045202">
    <property type="term" value="C:synapse"/>
    <property type="evidence" value="ECO:0007669"/>
    <property type="project" value="GOC"/>
</dbReference>
<evidence type="ECO:0000256" key="2">
    <source>
        <dbReference type="ARBA" id="ARBA00008538"/>
    </source>
</evidence>
<organism evidence="11 12">
    <name type="scientific">Henosepilachna vigintioctopunctata</name>
    <dbReference type="NCBI Taxonomy" id="420089"/>
    <lineage>
        <taxon>Eukaryota</taxon>
        <taxon>Metazoa</taxon>
        <taxon>Ecdysozoa</taxon>
        <taxon>Arthropoda</taxon>
        <taxon>Hexapoda</taxon>
        <taxon>Insecta</taxon>
        <taxon>Pterygota</taxon>
        <taxon>Neoptera</taxon>
        <taxon>Endopterygota</taxon>
        <taxon>Coleoptera</taxon>
        <taxon>Polyphaga</taxon>
        <taxon>Cucujiformia</taxon>
        <taxon>Coccinelloidea</taxon>
        <taxon>Coccinellidae</taxon>
        <taxon>Epilachninae</taxon>
        <taxon>Epilachnini</taxon>
        <taxon>Henosepilachna</taxon>
    </lineage>
</organism>
<comment type="subcellular location">
    <subcellularLocation>
        <location evidence="1">Endoplasmic reticulum membrane</location>
    </subcellularLocation>
</comment>
<feature type="coiled-coil region" evidence="7">
    <location>
        <begin position="339"/>
        <end position="380"/>
    </location>
</feature>
<feature type="compositionally biased region" description="Basic and acidic residues" evidence="8">
    <location>
        <begin position="523"/>
        <end position="544"/>
    </location>
</feature>
<comment type="similarity">
    <text evidence="2">Belongs to the ric-3 family.</text>
</comment>
<dbReference type="GO" id="GO:0005789">
    <property type="term" value="C:endoplasmic reticulum membrane"/>
    <property type="evidence" value="ECO:0007669"/>
    <property type="project" value="UniProtKB-SubCell"/>
</dbReference>
<keyword evidence="4" id="KW-0256">Endoplasmic reticulum</keyword>
<evidence type="ECO:0000256" key="3">
    <source>
        <dbReference type="ARBA" id="ARBA00022692"/>
    </source>
</evidence>
<protein>
    <recommendedName>
        <fullName evidence="10">Resistance to inhibitors of cholinesterase protein 3 N-terminal domain-containing protein</fullName>
    </recommendedName>
</protein>
<evidence type="ECO:0000256" key="9">
    <source>
        <dbReference type="SAM" id="Phobius"/>
    </source>
</evidence>
<comment type="caution">
    <text evidence="11">The sequence shown here is derived from an EMBL/GenBank/DDBJ whole genome shotgun (WGS) entry which is preliminary data.</text>
</comment>
<name>A0AAW1VA23_9CUCU</name>
<feature type="transmembrane region" description="Helical" evidence="9">
    <location>
        <begin position="32"/>
        <end position="54"/>
    </location>
</feature>
<evidence type="ECO:0000259" key="10">
    <source>
        <dbReference type="Pfam" id="PF15361"/>
    </source>
</evidence>
<accession>A0AAW1VA23</accession>
<evidence type="ECO:0000256" key="8">
    <source>
        <dbReference type="SAM" id="MobiDB-lite"/>
    </source>
</evidence>